<dbReference type="PANTHER" id="PTHR45639:SF34">
    <property type="entry name" value="CHAPERONE PROTEIN DNAK"/>
    <property type="match status" value="1"/>
</dbReference>
<keyword evidence="7" id="KW-1133">Transmembrane helix</keyword>
<dbReference type="InterPro" id="IPR013126">
    <property type="entry name" value="Hsp_70_fam"/>
</dbReference>
<feature type="transmembrane region" description="Helical" evidence="7">
    <location>
        <begin position="405"/>
        <end position="427"/>
    </location>
</feature>
<dbReference type="InterPro" id="IPR041443">
    <property type="entry name" value="Exop_C"/>
</dbReference>
<evidence type="ECO:0000259" key="8">
    <source>
        <dbReference type="Pfam" id="PF18559"/>
    </source>
</evidence>
<sequence>MRYGVGIDLGTSFTSAAISGPDGTRMVPMSPAVIVPSVARRGDGGILLTGEAAADSAGDPASTSRNFKRRLGDPTPLVLGGSTYSPAALMAAQLRDVLATVIRISGEPPDSVVLTYPAIWGPYRREHFTEVPRLARVPDFRLITEPEAAATHYSSERRLGDGEIIAVYDLGGGTFDSTVLRMRGGEVEILGTPEGIEHLGGIDFDEALFAHVDQRLDGAVGALDPADPESAAAIAAVQAACVRAKEELSTEPDVRLSLPLPAGTREITITRLEFNEMITPSVRLTIEALHRTTASAGLRTEDLSAVLLAGGSSRVPLISQLVAQEFGKPLRVTLHPKYTVALGAALVSARPAPRPEPVPAPAATPGLADAPTTRTPLPPPPPRAAPEEPTVRVAAPPGPPSRRKWWWPAIAAAAVVVVGLVAVLAVATRSTAPGGPLPLYEGGAVAESFAGYLGSDSNWSGTAIPPEGASHPGEIAATPDGDGMRVVWNGDSTAQVYLQTTNPEGSLDLTPYVDGGGALVFEARLNAEPGEGAAEIAEHCHYPCAGALPAAKLFGELPVGRTTTVKIPLSCFTAAGLDPERVNTPFLVSAQRRLDVTFSDVRLEPDTAEDPDTRPCTSIR</sequence>
<evidence type="ECO:0000256" key="3">
    <source>
        <dbReference type="ARBA" id="ARBA00022840"/>
    </source>
</evidence>
<comment type="similarity">
    <text evidence="1">Belongs to the heat shock protein 70 family.</text>
</comment>
<keyword evidence="4" id="KW-0346">Stress response</keyword>
<comment type="caution">
    <text evidence="9">The sequence shown here is derived from an EMBL/GenBank/DDBJ whole genome shotgun (WGS) entry which is preliminary data.</text>
</comment>
<keyword evidence="5" id="KW-0143">Chaperone</keyword>
<dbReference type="EMBL" id="BAAAYK010000038">
    <property type="protein sequence ID" value="GAA3360059.1"/>
    <property type="molecule type" value="Genomic_DNA"/>
</dbReference>
<dbReference type="Proteomes" id="UP001500483">
    <property type="component" value="Unassembled WGS sequence"/>
</dbReference>
<dbReference type="PANTHER" id="PTHR45639">
    <property type="entry name" value="HSC70CB, ISOFORM G-RELATED"/>
    <property type="match status" value="1"/>
</dbReference>
<dbReference type="Gene3D" id="2.60.120.430">
    <property type="entry name" value="Galactose-binding lectin"/>
    <property type="match status" value="1"/>
</dbReference>
<protein>
    <recommendedName>
        <fullName evidence="8">ExoP galactose-binding-like domain-containing protein</fullName>
    </recommendedName>
</protein>
<dbReference type="PROSITE" id="PS01036">
    <property type="entry name" value="HSP70_3"/>
    <property type="match status" value="1"/>
</dbReference>
<evidence type="ECO:0000256" key="2">
    <source>
        <dbReference type="ARBA" id="ARBA00022741"/>
    </source>
</evidence>
<dbReference type="PRINTS" id="PR00301">
    <property type="entry name" value="HEATSHOCK70"/>
</dbReference>
<keyword evidence="3" id="KW-0067">ATP-binding</keyword>
<evidence type="ECO:0000256" key="1">
    <source>
        <dbReference type="ARBA" id="ARBA00007381"/>
    </source>
</evidence>
<dbReference type="PROSITE" id="PS00329">
    <property type="entry name" value="HSP70_2"/>
    <property type="match status" value="1"/>
</dbReference>
<keyword evidence="2" id="KW-0547">Nucleotide-binding</keyword>
<evidence type="ECO:0000256" key="7">
    <source>
        <dbReference type="SAM" id="Phobius"/>
    </source>
</evidence>
<name>A0ABP6RSI6_9PSEU</name>
<accession>A0ABP6RSI6</accession>
<dbReference type="Pfam" id="PF18559">
    <property type="entry name" value="Exop_C"/>
    <property type="match status" value="1"/>
</dbReference>
<evidence type="ECO:0000256" key="6">
    <source>
        <dbReference type="SAM" id="MobiDB-lite"/>
    </source>
</evidence>
<keyword evidence="10" id="KW-1185">Reference proteome</keyword>
<feature type="region of interest" description="Disordered" evidence="6">
    <location>
        <begin position="350"/>
        <end position="398"/>
    </location>
</feature>
<organism evidence="9 10">
    <name type="scientific">Saccharopolyspora gregorii</name>
    <dbReference type="NCBI Taxonomy" id="33914"/>
    <lineage>
        <taxon>Bacteria</taxon>
        <taxon>Bacillati</taxon>
        <taxon>Actinomycetota</taxon>
        <taxon>Actinomycetes</taxon>
        <taxon>Pseudonocardiales</taxon>
        <taxon>Pseudonocardiaceae</taxon>
        <taxon>Saccharopolyspora</taxon>
    </lineage>
</organism>
<proteinExistence type="inferred from homology"/>
<feature type="compositionally biased region" description="Low complexity" evidence="6">
    <location>
        <begin position="363"/>
        <end position="375"/>
    </location>
</feature>
<evidence type="ECO:0000313" key="9">
    <source>
        <dbReference type="EMBL" id="GAA3360059.1"/>
    </source>
</evidence>
<dbReference type="Gene3D" id="3.90.640.10">
    <property type="entry name" value="Actin, Chain A, domain 4"/>
    <property type="match status" value="1"/>
</dbReference>
<gene>
    <name evidence="9" type="ORF">GCM10020366_38540</name>
</gene>
<evidence type="ECO:0000256" key="4">
    <source>
        <dbReference type="ARBA" id="ARBA00023016"/>
    </source>
</evidence>
<dbReference type="InterPro" id="IPR018181">
    <property type="entry name" value="Heat_shock_70_CS"/>
</dbReference>
<reference evidence="10" key="1">
    <citation type="journal article" date="2019" name="Int. J. Syst. Evol. Microbiol.">
        <title>The Global Catalogue of Microorganisms (GCM) 10K type strain sequencing project: providing services to taxonomists for standard genome sequencing and annotation.</title>
        <authorList>
            <consortium name="The Broad Institute Genomics Platform"/>
            <consortium name="The Broad Institute Genome Sequencing Center for Infectious Disease"/>
            <person name="Wu L."/>
            <person name="Ma J."/>
        </authorList>
    </citation>
    <scope>NUCLEOTIDE SEQUENCE [LARGE SCALE GENOMIC DNA]</scope>
    <source>
        <strain evidence="10">JCM 9687</strain>
    </source>
</reference>
<dbReference type="InterPro" id="IPR043129">
    <property type="entry name" value="ATPase_NBD"/>
</dbReference>
<evidence type="ECO:0000313" key="10">
    <source>
        <dbReference type="Proteomes" id="UP001500483"/>
    </source>
</evidence>
<feature type="domain" description="ExoP galactose-binding-like" evidence="8">
    <location>
        <begin position="481"/>
        <end position="603"/>
    </location>
</feature>
<evidence type="ECO:0000256" key="5">
    <source>
        <dbReference type="ARBA" id="ARBA00023186"/>
    </source>
</evidence>
<keyword evidence="7" id="KW-0472">Membrane</keyword>
<dbReference type="Gene3D" id="3.30.420.40">
    <property type="match status" value="2"/>
</dbReference>
<keyword evidence="7" id="KW-0812">Transmembrane</keyword>
<dbReference type="Pfam" id="PF00012">
    <property type="entry name" value="HSP70"/>
    <property type="match status" value="1"/>
</dbReference>
<feature type="compositionally biased region" description="Pro residues" evidence="6">
    <location>
        <begin position="352"/>
        <end position="362"/>
    </location>
</feature>
<dbReference type="SUPFAM" id="SSF53067">
    <property type="entry name" value="Actin-like ATPase domain"/>
    <property type="match status" value="2"/>
</dbReference>